<dbReference type="Proteomes" id="UP000290560">
    <property type="component" value="Unassembled WGS sequence"/>
</dbReference>
<gene>
    <name evidence="3" type="ORF">BHM03_00053809</name>
</gene>
<name>A0A444D364_ENSVE</name>
<feature type="signal peptide" evidence="2">
    <location>
        <begin position="1"/>
        <end position="19"/>
    </location>
</feature>
<protein>
    <submittedName>
        <fullName evidence="3">Uncharacterized protein</fullName>
    </submittedName>
</protein>
<dbReference type="EMBL" id="KV876676">
    <property type="protein sequence ID" value="RZR75286.1"/>
    <property type="molecule type" value="Genomic_DNA"/>
</dbReference>
<evidence type="ECO:0000256" key="2">
    <source>
        <dbReference type="SAM" id="SignalP"/>
    </source>
</evidence>
<feature type="region of interest" description="Disordered" evidence="1">
    <location>
        <begin position="23"/>
        <end position="43"/>
    </location>
</feature>
<proteinExistence type="predicted"/>
<reference evidence="3" key="1">
    <citation type="journal article" date="2018" name="Data Brief">
        <title>Genome sequence data from 17 accessions of Ensete ventricosum, a staple food crop for millions in Ethiopia.</title>
        <authorList>
            <person name="Yemataw Z."/>
            <person name="Muzemil S."/>
            <person name="Ambachew D."/>
            <person name="Tripathi L."/>
            <person name="Tesfaye K."/>
            <person name="Chala A."/>
            <person name="Farbos A."/>
            <person name="O'Neill P."/>
            <person name="Moore K."/>
            <person name="Grant M."/>
            <person name="Studholme D.J."/>
        </authorList>
    </citation>
    <scope>NUCLEOTIDE SEQUENCE [LARGE SCALE GENOMIC DNA]</scope>
    <source>
        <tissue evidence="3">Leaf</tissue>
    </source>
</reference>
<keyword evidence="2" id="KW-0732">Signal</keyword>
<evidence type="ECO:0000256" key="1">
    <source>
        <dbReference type="SAM" id="MobiDB-lite"/>
    </source>
</evidence>
<evidence type="ECO:0000313" key="3">
    <source>
        <dbReference type="EMBL" id="RZR75286.1"/>
    </source>
</evidence>
<feature type="region of interest" description="Disordered" evidence="1">
    <location>
        <begin position="57"/>
        <end position="77"/>
    </location>
</feature>
<feature type="compositionally biased region" description="Low complexity" evidence="1">
    <location>
        <begin position="30"/>
        <end position="41"/>
    </location>
</feature>
<sequence>MPQPTHATLLLWPLTASRAIASDRSNHSHVTTSQQSQKVVSPSPPPLFSIVVVHPQPQPTTSHTRLLRPPATAATHR</sequence>
<dbReference type="AlphaFoldDB" id="A0A444D364"/>
<organism evidence="3">
    <name type="scientific">Ensete ventricosum</name>
    <name type="common">Abyssinian banana</name>
    <name type="synonym">Musa ensete</name>
    <dbReference type="NCBI Taxonomy" id="4639"/>
    <lineage>
        <taxon>Eukaryota</taxon>
        <taxon>Viridiplantae</taxon>
        <taxon>Streptophyta</taxon>
        <taxon>Embryophyta</taxon>
        <taxon>Tracheophyta</taxon>
        <taxon>Spermatophyta</taxon>
        <taxon>Magnoliopsida</taxon>
        <taxon>Liliopsida</taxon>
        <taxon>Zingiberales</taxon>
        <taxon>Musaceae</taxon>
        <taxon>Ensete</taxon>
    </lineage>
</organism>
<accession>A0A444D364</accession>
<feature type="chain" id="PRO_5044190547" evidence="2">
    <location>
        <begin position="20"/>
        <end position="77"/>
    </location>
</feature>